<organism evidence="1 2">
    <name type="scientific">Erwinia phage pEa_SNUABM_5</name>
    <dbReference type="NCBI Taxonomy" id="2797313"/>
    <lineage>
        <taxon>Viruses</taxon>
        <taxon>Duplodnaviria</taxon>
        <taxon>Heunggongvirae</taxon>
        <taxon>Uroviricota</taxon>
        <taxon>Caudoviricetes</taxon>
        <taxon>Rivsvirus</taxon>
        <taxon>Rivsvirus SNUABM5</taxon>
    </lineage>
</organism>
<evidence type="ECO:0000313" key="2">
    <source>
        <dbReference type="Proteomes" id="UP000596123"/>
    </source>
</evidence>
<sequence length="527" mass="54297">MRTGNQQLLIGAQIKNFRPEVLTADPDVASLVAGQTAVIWFNSTEGKYKYFNGTTIEKLGGDAELPQGIVLADGTVAMTDDLELSSDDQSGSDDKAAVSKKHVATVVATAVGGKQDKFTGLTENDVVIAGPNNTLVTSNITGAELGYLDGVTSLIQTQLDSKLSKDNAQLSSALDANGNKISNLAAPTNNNDAARKIDIDNALSGMNWQEDINGIQTDATLQPTKAEGSRYVITNAAALHADFGTIADVQNNAIVEADADGEYHVVFDPTAARADGAIAWNHATTQYVRFDGTAWAVFGGMSSIAPGDGLELDGNALNVQVDRALTIVGNNVGINVAAAGGVFVNGTNELAVKRDGNSLASGADGLKVADGGVGYAQLAAAAFGTGLKQDTTAKTIVIDEAALKTLGFIDEEGGSVKALTLTGTAALTDASVVSKKYVDDAITAGGAAGAAKLYVYNKTAAEDTAAAVHTFTHNAGTKLGVVTVTDETGYQIIPDEVIFVDANTLRVEITEAKKLAIAFVTLPVVAA</sequence>
<keyword evidence="2" id="KW-1185">Reference proteome</keyword>
<dbReference type="EMBL" id="MW366843">
    <property type="protein sequence ID" value="QQO90237.1"/>
    <property type="molecule type" value="Genomic_DNA"/>
</dbReference>
<gene>
    <name evidence="1" type="ORF">pEaSNUABM5_00095</name>
</gene>
<reference evidence="1 2" key="1">
    <citation type="submission" date="2020-12" db="EMBL/GenBank/DDBJ databases">
        <title>Complete genome sequence of Erwinia phage pEa_SNUABM_5.</title>
        <authorList>
            <person name="Kim S.G."/>
            <person name="Lee S.B."/>
            <person name="Kwon J."/>
            <person name="Park S.C."/>
        </authorList>
    </citation>
    <scope>NUCLEOTIDE SEQUENCE [LARGE SCALE GENOMIC DNA]</scope>
</reference>
<dbReference type="Proteomes" id="UP000596123">
    <property type="component" value="Segment"/>
</dbReference>
<protein>
    <submittedName>
        <fullName evidence="1">Putative tail protein</fullName>
    </submittedName>
</protein>
<name>A0A7T8EQ04_9CAUD</name>
<evidence type="ECO:0000313" key="1">
    <source>
        <dbReference type="EMBL" id="QQO90237.1"/>
    </source>
</evidence>
<accession>A0A7T8EQ04</accession>
<proteinExistence type="predicted"/>